<evidence type="ECO:0000256" key="1">
    <source>
        <dbReference type="SAM" id="Coils"/>
    </source>
</evidence>
<dbReference type="EMBL" id="CAMAPF010001022">
    <property type="protein sequence ID" value="CAH9140099.1"/>
    <property type="molecule type" value="Genomic_DNA"/>
</dbReference>
<dbReference type="Proteomes" id="UP001152523">
    <property type="component" value="Unassembled WGS sequence"/>
</dbReference>
<organism evidence="4 6">
    <name type="scientific">Cuscuta epithymum</name>
    <dbReference type="NCBI Taxonomy" id="186058"/>
    <lineage>
        <taxon>Eukaryota</taxon>
        <taxon>Viridiplantae</taxon>
        <taxon>Streptophyta</taxon>
        <taxon>Embryophyta</taxon>
        <taxon>Tracheophyta</taxon>
        <taxon>Spermatophyta</taxon>
        <taxon>Magnoliopsida</taxon>
        <taxon>eudicotyledons</taxon>
        <taxon>Gunneridae</taxon>
        <taxon>Pentapetalae</taxon>
        <taxon>asterids</taxon>
        <taxon>lamiids</taxon>
        <taxon>Solanales</taxon>
        <taxon>Convolvulaceae</taxon>
        <taxon>Cuscuteae</taxon>
        <taxon>Cuscuta</taxon>
        <taxon>Cuscuta subgen. Cuscuta</taxon>
    </lineage>
</organism>
<evidence type="ECO:0000259" key="3">
    <source>
        <dbReference type="Pfam" id="PF03469"/>
    </source>
</evidence>
<feature type="coiled-coil region" evidence="1">
    <location>
        <begin position="52"/>
        <end position="125"/>
    </location>
</feature>
<protein>
    <recommendedName>
        <fullName evidence="3">Factor of DNA methylation 1-5/IDN2 domain-containing protein</fullName>
    </recommendedName>
</protein>
<accession>A0AAV0E6J5</accession>
<dbReference type="GO" id="GO:0080188">
    <property type="term" value="P:gene silencing by siRNA-directed DNA methylation"/>
    <property type="evidence" value="ECO:0007669"/>
    <property type="project" value="InterPro"/>
</dbReference>
<comment type="caution">
    <text evidence="4">The sequence shown here is derived from an EMBL/GenBank/DDBJ whole genome shotgun (WGS) entry which is preliminary data.</text>
</comment>
<sequence>MTAESMDNEKEKGPSDSSVNGEIEMRLPGRVRDQFEMILSELLSVRKDLRIIKKETSEQKKTEDKVHRLAERQRDEMVNLHYRIEQLESKVKENHALLFEADKKIDGIKSDLEGKEDECEEITQQSKFLLMKFSKTNDDLQDACKELSCVNKTSGQNLQDEVDKLRSRVKELEEELNAHEDLESKLAEKTEEFEHMEDQYSAAIAMQRKANEELQECRKKLINTLTSSNSRANIGVKRMGELDTKPFLAAIRRKFPLLKTEGEVADKAIELCSEWDYILKGATWHPFKIKSDKMGNTEEVIDEEDEKLKSLKREYGDEVYAAVVSSITELNEYNSSGRYTVPELWNYKEGRKATLTEAVEHIVKQLNMFKKRRTT</sequence>
<dbReference type="InterPro" id="IPR045177">
    <property type="entry name" value="FDM1-5/IDN2"/>
</dbReference>
<feature type="region of interest" description="Disordered" evidence="2">
    <location>
        <begin position="1"/>
        <end position="26"/>
    </location>
</feature>
<evidence type="ECO:0000313" key="6">
    <source>
        <dbReference type="Proteomes" id="UP001152523"/>
    </source>
</evidence>
<dbReference type="EMBL" id="CAMAPF010000260">
    <property type="protein sequence ID" value="CAH9115902.1"/>
    <property type="molecule type" value="Genomic_DNA"/>
</dbReference>
<evidence type="ECO:0000313" key="5">
    <source>
        <dbReference type="EMBL" id="CAH9140099.1"/>
    </source>
</evidence>
<evidence type="ECO:0000313" key="4">
    <source>
        <dbReference type="EMBL" id="CAH9115902.1"/>
    </source>
</evidence>
<dbReference type="PANTHER" id="PTHR21596">
    <property type="entry name" value="RIBONUCLEASE P SUBUNIT P38"/>
    <property type="match status" value="1"/>
</dbReference>
<gene>
    <name evidence="4" type="ORF">CEPIT_LOCUS21305</name>
    <name evidence="5" type="ORF">CEPIT_LOCUS38085</name>
</gene>
<evidence type="ECO:0000256" key="2">
    <source>
        <dbReference type="SAM" id="MobiDB-lite"/>
    </source>
</evidence>
<dbReference type="InterPro" id="IPR005379">
    <property type="entry name" value="FDM1-5/IDN2_XH"/>
</dbReference>
<feature type="coiled-coil region" evidence="1">
    <location>
        <begin position="155"/>
        <end position="199"/>
    </location>
</feature>
<dbReference type="AlphaFoldDB" id="A0AAV0E6J5"/>
<reference evidence="4" key="1">
    <citation type="submission" date="2022-07" db="EMBL/GenBank/DDBJ databases">
        <authorList>
            <person name="Macas J."/>
            <person name="Novak P."/>
            <person name="Neumann P."/>
        </authorList>
    </citation>
    <scope>NUCLEOTIDE SEQUENCE</scope>
</reference>
<name>A0AAV0E6J5_9ASTE</name>
<dbReference type="PANTHER" id="PTHR21596:SF23">
    <property type="entry name" value="FACTOR OF DNA METHYLATION 4"/>
    <property type="match status" value="1"/>
</dbReference>
<dbReference type="Pfam" id="PF03469">
    <property type="entry name" value="XH"/>
    <property type="match status" value="1"/>
</dbReference>
<keyword evidence="6" id="KW-1185">Reference proteome</keyword>
<proteinExistence type="predicted"/>
<feature type="domain" description="Factor of DNA methylation 1-5/IDN2" evidence="3">
    <location>
        <begin position="237"/>
        <end position="371"/>
    </location>
</feature>
<keyword evidence="1" id="KW-0175">Coiled coil</keyword>